<accession>A0A0A8X046</accession>
<evidence type="ECO:0000256" key="1">
    <source>
        <dbReference type="SAM" id="Phobius"/>
    </source>
</evidence>
<sequence length="169" mass="19097">MSKKKKLLFRFSIGLNILLVAIVAWGIIKINFVKEQVLVTEVQNNLVELEGLIANQMDNNWSEPNLVTTELGDVTNGIWLGMTTGKQLGTLSKSDKEILENLYSKLNQYPNDKLYSFVDLTEEDKQNFEDLRKTLREVGLGLNITISANMDSFMSQAEALNEKIESPLN</sequence>
<comment type="caution">
    <text evidence="2">The sequence shown here is derived from an EMBL/GenBank/DDBJ whole genome shotgun (WGS) entry which is preliminary data.</text>
</comment>
<keyword evidence="1" id="KW-1133">Transmembrane helix</keyword>
<keyword evidence="3" id="KW-1185">Reference proteome</keyword>
<dbReference type="AlphaFoldDB" id="A0A0A8X046"/>
<keyword evidence="1" id="KW-0472">Membrane</keyword>
<dbReference type="Proteomes" id="UP000031014">
    <property type="component" value="Unassembled WGS sequence"/>
</dbReference>
<protein>
    <recommendedName>
        <fullName evidence="4">Methyl-accepting chemotaxis protein</fullName>
    </recommendedName>
</protein>
<keyword evidence="1" id="KW-0812">Transmembrane</keyword>
<organism evidence="2 3">
    <name type="scientific">Mesobacillus selenatarsenatis (strain DSM 18680 / JCM 14380 / FERM P-15431 / SF-1)</name>
    <dbReference type="NCBI Taxonomy" id="1321606"/>
    <lineage>
        <taxon>Bacteria</taxon>
        <taxon>Bacillati</taxon>
        <taxon>Bacillota</taxon>
        <taxon>Bacilli</taxon>
        <taxon>Bacillales</taxon>
        <taxon>Bacillaceae</taxon>
        <taxon>Mesobacillus</taxon>
    </lineage>
</organism>
<gene>
    <name evidence="2" type="ORF">SAMD00020551_0500</name>
</gene>
<proteinExistence type="predicted"/>
<evidence type="ECO:0000313" key="3">
    <source>
        <dbReference type="Proteomes" id="UP000031014"/>
    </source>
</evidence>
<dbReference type="OrthoDB" id="2870318at2"/>
<reference evidence="2 3" key="1">
    <citation type="submission" date="2013-06" db="EMBL/GenBank/DDBJ databases">
        <title>Whole genome shotgun sequence of Bacillus selenatarsenatis SF-1.</title>
        <authorList>
            <person name="Kuroda M."/>
            <person name="Sei K."/>
            <person name="Yamashita M."/>
            <person name="Ike M."/>
        </authorList>
    </citation>
    <scope>NUCLEOTIDE SEQUENCE [LARGE SCALE GENOMIC DNA]</scope>
    <source>
        <strain evidence="2 3">SF-1</strain>
    </source>
</reference>
<name>A0A0A8X046_MESS1</name>
<dbReference type="EMBL" id="BASE01000012">
    <property type="protein sequence ID" value="GAM12367.1"/>
    <property type="molecule type" value="Genomic_DNA"/>
</dbReference>
<evidence type="ECO:0000313" key="2">
    <source>
        <dbReference type="EMBL" id="GAM12367.1"/>
    </source>
</evidence>
<evidence type="ECO:0008006" key="4">
    <source>
        <dbReference type="Google" id="ProtNLM"/>
    </source>
</evidence>
<feature type="transmembrane region" description="Helical" evidence="1">
    <location>
        <begin position="7"/>
        <end position="28"/>
    </location>
</feature>
<dbReference type="RefSeq" id="WP_041964323.1">
    <property type="nucleotide sequence ID" value="NZ_BASE01000012.1"/>
</dbReference>
<dbReference type="STRING" id="1321606.SAMD00020551_0500"/>